<dbReference type="GO" id="GO:0004808">
    <property type="term" value="F:tRNA (5-methylaminomethyl-2-thiouridylate)(34)-methyltransferase activity"/>
    <property type="evidence" value="ECO:0007669"/>
    <property type="project" value="UniProtKB-EC"/>
</dbReference>
<keyword evidence="4 10" id="KW-0808">Transferase</keyword>
<comment type="similarity">
    <text evidence="10">In the C-terminal section; belongs to the DAO family.</text>
</comment>
<evidence type="ECO:0000313" key="15">
    <source>
        <dbReference type="Proteomes" id="UP000031535"/>
    </source>
</evidence>
<keyword evidence="3 10" id="KW-0285">Flavoprotein</keyword>
<comment type="function">
    <text evidence="10">Catalyzes the last two steps in the biosynthesis of 5-methylaminomethyl-2-thiouridine (mnm(5)s(2)U) at the wobble position (U34) in tRNA. Catalyzes the FAD-dependent demodification of cmnm(5)s(2)U34 to nm(5)s(2)U34, followed by the transfer of a methyl group from S-adenosyl-L-methionine to nm(5)s(2)U34, to form mnm(5)s(2)U34.</text>
</comment>
<dbReference type="InterPro" id="IPR008471">
    <property type="entry name" value="MnmC-like_methylTransf"/>
</dbReference>
<evidence type="ECO:0000256" key="2">
    <source>
        <dbReference type="ARBA" id="ARBA00022603"/>
    </source>
</evidence>
<keyword evidence="15" id="KW-1185">Reference proteome</keyword>
<feature type="region of interest" description="Disordered" evidence="11">
    <location>
        <begin position="1"/>
        <end position="20"/>
    </location>
</feature>
<evidence type="ECO:0000313" key="14">
    <source>
        <dbReference type="EMBL" id="KIH82390.1"/>
    </source>
</evidence>
<dbReference type="Gene3D" id="3.50.50.60">
    <property type="entry name" value="FAD/NAD(P)-binding domain"/>
    <property type="match status" value="1"/>
</dbReference>
<dbReference type="GO" id="GO:0032259">
    <property type="term" value="P:methylation"/>
    <property type="evidence" value="ECO:0007669"/>
    <property type="project" value="UniProtKB-KW"/>
</dbReference>
<dbReference type="InterPro" id="IPR029063">
    <property type="entry name" value="SAM-dependent_MTases_sf"/>
</dbReference>
<dbReference type="Pfam" id="PF01266">
    <property type="entry name" value="DAO"/>
    <property type="match status" value="1"/>
</dbReference>
<dbReference type="EC" id="1.5.-.-" evidence="10"/>
<dbReference type="SUPFAM" id="SSF53335">
    <property type="entry name" value="S-adenosyl-L-methionine-dependent methyltransferases"/>
    <property type="match status" value="1"/>
</dbReference>
<keyword evidence="2 10" id="KW-0489">Methyltransferase</keyword>
<evidence type="ECO:0000256" key="4">
    <source>
        <dbReference type="ARBA" id="ARBA00022679"/>
    </source>
</evidence>
<evidence type="ECO:0000256" key="9">
    <source>
        <dbReference type="ARBA" id="ARBA00023268"/>
    </source>
</evidence>
<dbReference type="STRING" id="226910.UCMB321_3854"/>
<gene>
    <name evidence="10" type="primary">mnmC</name>
    <name evidence="14" type="ORF">UCMB321_3854</name>
</gene>
<evidence type="ECO:0000256" key="1">
    <source>
        <dbReference type="ARBA" id="ARBA00022490"/>
    </source>
</evidence>
<dbReference type="EC" id="2.1.1.61" evidence="10"/>
<evidence type="ECO:0000256" key="3">
    <source>
        <dbReference type="ARBA" id="ARBA00022630"/>
    </source>
</evidence>
<keyword evidence="7 10" id="KW-0274">FAD</keyword>
<dbReference type="PANTHER" id="PTHR13847">
    <property type="entry name" value="SARCOSINE DEHYDROGENASE-RELATED"/>
    <property type="match status" value="1"/>
</dbReference>
<dbReference type="Gene3D" id="3.30.9.10">
    <property type="entry name" value="D-Amino Acid Oxidase, subunit A, domain 2"/>
    <property type="match status" value="1"/>
</dbReference>
<keyword evidence="1 10" id="KW-0963">Cytoplasm</keyword>
<dbReference type="GO" id="GO:0005737">
    <property type="term" value="C:cytoplasm"/>
    <property type="evidence" value="ECO:0007669"/>
    <property type="project" value="UniProtKB-SubCell"/>
</dbReference>
<dbReference type="NCBIfam" id="TIGR03197">
    <property type="entry name" value="MnmC_Cterm"/>
    <property type="match status" value="1"/>
</dbReference>
<feature type="domain" description="FAD dependent oxidoreductase" evidence="12">
    <location>
        <begin position="268"/>
        <end position="633"/>
    </location>
</feature>
<dbReference type="AlphaFoldDB" id="A0A0C2I612"/>
<dbReference type="NCBIfam" id="NF033855">
    <property type="entry name" value="tRNA_MNMC2"/>
    <property type="match status" value="1"/>
</dbReference>
<evidence type="ECO:0000259" key="12">
    <source>
        <dbReference type="Pfam" id="PF01266"/>
    </source>
</evidence>
<evidence type="ECO:0000256" key="6">
    <source>
        <dbReference type="ARBA" id="ARBA00022694"/>
    </source>
</evidence>
<dbReference type="Proteomes" id="UP000031535">
    <property type="component" value="Unassembled WGS sequence"/>
</dbReference>
<evidence type="ECO:0000256" key="5">
    <source>
        <dbReference type="ARBA" id="ARBA00022691"/>
    </source>
</evidence>
<dbReference type="HAMAP" id="MF_01102">
    <property type="entry name" value="MnmC"/>
    <property type="match status" value="1"/>
</dbReference>
<dbReference type="PATRIC" id="fig|226910.6.peg.3846"/>
<organism evidence="14 15">
    <name type="scientific">Pseudomonas batumici</name>
    <dbReference type="NCBI Taxonomy" id="226910"/>
    <lineage>
        <taxon>Bacteria</taxon>
        <taxon>Pseudomonadati</taxon>
        <taxon>Pseudomonadota</taxon>
        <taxon>Gammaproteobacteria</taxon>
        <taxon>Pseudomonadales</taxon>
        <taxon>Pseudomonadaceae</taxon>
        <taxon>Pseudomonas</taxon>
    </lineage>
</organism>
<feature type="compositionally biased region" description="Pro residues" evidence="11">
    <location>
        <begin position="1"/>
        <end position="10"/>
    </location>
</feature>
<dbReference type="Pfam" id="PF05430">
    <property type="entry name" value="Methyltransf_30"/>
    <property type="match status" value="1"/>
</dbReference>
<dbReference type="InterPro" id="IPR036188">
    <property type="entry name" value="FAD/NAD-bd_sf"/>
</dbReference>
<keyword evidence="6 10" id="KW-0819">tRNA processing</keyword>
<dbReference type="InterPro" id="IPR023032">
    <property type="entry name" value="tRNA_MAMT_biosynth_bifunc_MnmC"/>
</dbReference>
<feature type="region of interest" description="FAD-dependent cmnm(5)s(2)U34 oxidoreductase" evidence="10">
    <location>
        <begin position="271"/>
        <end position="670"/>
    </location>
</feature>
<dbReference type="SUPFAM" id="SSF51905">
    <property type="entry name" value="FAD/NAD(P)-binding domain"/>
    <property type="match status" value="1"/>
</dbReference>
<keyword evidence="8 10" id="KW-0560">Oxidoreductase</keyword>
<dbReference type="InterPro" id="IPR047785">
    <property type="entry name" value="tRNA_MNMC2"/>
</dbReference>
<accession>A0A0C2I612</accession>
<comment type="subcellular location">
    <subcellularLocation>
        <location evidence="10">Cytoplasm</location>
    </subcellularLocation>
</comment>
<keyword evidence="9 10" id="KW-0511">Multifunctional enzyme</keyword>
<evidence type="ECO:0000259" key="13">
    <source>
        <dbReference type="Pfam" id="PF05430"/>
    </source>
</evidence>
<comment type="similarity">
    <text evidence="10">In the N-terminal section; belongs to the methyltransferase superfamily. tRNA (mnm(5)s(2)U34)-methyltransferase family.</text>
</comment>
<evidence type="ECO:0000256" key="10">
    <source>
        <dbReference type="HAMAP-Rule" id="MF_01102"/>
    </source>
</evidence>
<comment type="caution">
    <text evidence="14">The sequence shown here is derived from an EMBL/GenBank/DDBJ whole genome shotgun (WGS) entry which is preliminary data.</text>
</comment>
<dbReference type="RefSeq" id="WP_040069931.1">
    <property type="nucleotide sequence ID" value="NZ_JXDG01000053.1"/>
</dbReference>
<proteinExistence type="inferred from homology"/>
<keyword evidence="5 10" id="KW-0949">S-adenosyl-L-methionine</keyword>
<reference evidence="14 15" key="1">
    <citation type="submission" date="2015-01" db="EMBL/GenBank/DDBJ databases">
        <title>Complete genome of Pseudomonas batumici UCM B-321 producer of the batumin antibiotic with strong antistaphilococcal and potential anticancer activity.</title>
        <authorList>
            <person name="Klochko V.V."/>
            <person name="Zelena L.B."/>
            <person name="Elena K.A."/>
            <person name="Reva O.N."/>
        </authorList>
    </citation>
    <scope>NUCLEOTIDE SEQUENCE [LARGE SCALE GENOMIC DNA]</scope>
    <source>
        <strain evidence="14 15">UCM B-321</strain>
    </source>
</reference>
<evidence type="ECO:0000256" key="11">
    <source>
        <dbReference type="SAM" id="MobiDB-lite"/>
    </source>
</evidence>
<dbReference type="Gene3D" id="3.40.50.150">
    <property type="entry name" value="Vaccinia Virus protein VP39"/>
    <property type="match status" value="1"/>
</dbReference>
<dbReference type="GO" id="GO:0002098">
    <property type="term" value="P:tRNA wobble uridine modification"/>
    <property type="evidence" value="ECO:0007669"/>
    <property type="project" value="TreeGrafter"/>
</dbReference>
<evidence type="ECO:0000256" key="7">
    <source>
        <dbReference type="ARBA" id="ARBA00022827"/>
    </source>
</evidence>
<evidence type="ECO:0000256" key="8">
    <source>
        <dbReference type="ARBA" id="ARBA00023002"/>
    </source>
</evidence>
<feature type="region of interest" description="tRNA (mnm(5)s(2)U34)-methyltransferase" evidence="10">
    <location>
        <begin position="1"/>
        <end position="240"/>
    </location>
</feature>
<dbReference type="EMBL" id="JXDG01000053">
    <property type="protein sequence ID" value="KIH82390.1"/>
    <property type="molecule type" value="Genomic_DNA"/>
</dbReference>
<dbReference type="GO" id="GO:0050660">
    <property type="term" value="F:flavin adenine dinucleotide binding"/>
    <property type="evidence" value="ECO:0007669"/>
    <property type="project" value="UniProtKB-UniRule"/>
</dbReference>
<sequence>MTRVLPPPPAHAQIDWDDQGRPHSRVFDDVYFSDHSGLEETRYVFLEQNRLEERFAALGPNERLVIGETGFGTGLNFLCAWQLFNRCAVPGARLHFVSVEKYPLSRADLHRALALWPELAMLGAQLLAQYVAIHQGFQRLVLEDGRVTLTLLIGDALEQLPQLDARIDAWFLDGFAPAKNPAMWTPELFAELARLAAPGATLSTFTSTGWVRRSLNAAGFKMRRTPGIGHKWEILRGDFIGWPADIPAPLPASPWFARPHPPIGERRALVIGGGLAGCASAASLAARGWQVSLLERHEALAQEASGNPQGVLYLKLSAHGTALSQLILSGFGHTRRLLEQLHKGLDWDGCGVLQLAFDEKEAERHAQLAAAFSPELLQVLDQAQSEALAGVALEHGGLFFPEGGWVHPPALCQKQAKHPNIEVRLHSDAIELRKVDDQWQAWDADTLLGSAPVVVLAGAAEVKRFAASAGLPLKRIRGQITRLAQTADSAALKTVVCAEGYVAPARLGEHTLGASFDFKSEDLAPTTAEHLGNLALLQDISRDLAVRLNAAELPPEQLQGRAAFRCTSADYLPVVGPLADPEHFAEAYGILARDARQIPQVTCPWLEGLYINSGHGSRGLISAPLSGELLAAWLENEPLPLPRSVAEACHPNRFALRALIRGQGKPRAGA</sequence>
<dbReference type="OrthoDB" id="9786494at2"/>
<name>A0A0C2I612_9PSED</name>
<comment type="catalytic activity">
    <reaction evidence="10">
        <text>5-aminomethyl-2-thiouridine(34) in tRNA + S-adenosyl-L-methionine = 5-methylaminomethyl-2-thiouridine(34) in tRNA + S-adenosyl-L-homocysteine + H(+)</text>
        <dbReference type="Rhea" id="RHEA:19569"/>
        <dbReference type="Rhea" id="RHEA-COMP:10195"/>
        <dbReference type="Rhea" id="RHEA-COMP:10197"/>
        <dbReference type="ChEBI" id="CHEBI:15378"/>
        <dbReference type="ChEBI" id="CHEBI:57856"/>
        <dbReference type="ChEBI" id="CHEBI:59789"/>
        <dbReference type="ChEBI" id="CHEBI:74454"/>
        <dbReference type="ChEBI" id="CHEBI:74455"/>
        <dbReference type="EC" id="2.1.1.61"/>
    </reaction>
</comment>
<feature type="domain" description="MnmC-like methyltransferase" evidence="13">
    <location>
        <begin position="118"/>
        <end position="237"/>
    </location>
</feature>
<dbReference type="NCBIfam" id="NF002481">
    <property type="entry name" value="PRK01747.1-2"/>
    <property type="match status" value="1"/>
</dbReference>
<comment type="cofactor">
    <cofactor evidence="10">
        <name>FAD</name>
        <dbReference type="ChEBI" id="CHEBI:57692"/>
    </cofactor>
</comment>
<dbReference type="InterPro" id="IPR017610">
    <property type="entry name" value="tRNA_S-uridine_synth_MnmC_C"/>
</dbReference>
<dbReference type="PANTHER" id="PTHR13847:SF283">
    <property type="entry name" value="TRNA 5-METHYLAMINOMETHYL-2-THIOURIDINE BIOSYNTHESIS BIFUNCTIONAL PROTEIN MNMC"/>
    <property type="match status" value="1"/>
</dbReference>
<dbReference type="InterPro" id="IPR006076">
    <property type="entry name" value="FAD-dep_OxRdtase"/>
</dbReference>
<dbReference type="GO" id="GO:0016645">
    <property type="term" value="F:oxidoreductase activity, acting on the CH-NH group of donors"/>
    <property type="evidence" value="ECO:0007669"/>
    <property type="project" value="InterPro"/>
</dbReference>
<protein>
    <recommendedName>
        <fullName evidence="10">tRNA 5-methylaminomethyl-2-thiouridine biosynthesis bifunctional protein MnmC</fullName>
        <shortName evidence="10">tRNA mnm(5)s(2)U biosynthesis bifunctional protein</shortName>
    </recommendedName>
    <domain>
        <recommendedName>
            <fullName evidence="10">tRNA (mnm(5)s(2)U34)-methyltransferase</fullName>
            <ecNumber evidence="10">2.1.1.61</ecNumber>
        </recommendedName>
    </domain>
    <domain>
        <recommendedName>
            <fullName evidence="10">FAD-dependent cmnm(5)s(2)U34 oxidoreductase</fullName>
            <ecNumber evidence="10">1.5.-.-</ecNumber>
        </recommendedName>
    </domain>
</protein>